<dbReference type="InterPro" id="IPR003593">
    <property type="entry name" value="AAA+_ATPase"/>
</dbReference>
<dbReference type="Proteomes" id="UP000477311">
    <property type="component" value="Unassembled WGS sequence"/>
</dbReference>
<sequence>MNPVAIEVRHVSKRFGRRPAVEDLSFSVPAGAVCGLLGHNGAGKSTVIGMILGQVWPDAGEVRVQGWEVTRHRARALARVGALFETPAFYEELSARRNLEIFSSYTAPVSRAEIANALQRVGLNGNERAPVRTFSHGMRMRLALAQALLPGPEILILDEPGEGLDPEGMYELRQMIRQLHRDLRLTILFSSHRLNEVEELCTHLVVLRQGRKVFDGPWDRLQSASNLVRLEAEPFAEAVAALAREGLIRHSGRDPEGGWVIPAPGVETDTLARRLVESGYRLREIHRPRASLESLYLSLMQRPTPPVTEAASTTDRV</sequence>
<dbReference type="InterPro" id="IPR017871">
    <property type="entry name" value="ABC_transporter-like_CS"/>
</dbReference>
<proteinExistence type="inferred from homology"/>
<dbReference type="AlphaFoldDB" id="A0A6M1RRQ2"/>
<feature type="domain" description="ABC transporter" evidence="5">
    <location>
        <begin position="6"/>
        <end position="234"/>
    </location>
</feature>
<dbReference type="PANTHER" id="PTHR43335">
    <property type="entry name" value="ABC TRANSPORTER, ATP-BINDING PROTEIN"/>
    <property type="match status" value="1"/>
</dbReference>
<evidence type="ECO:0000313" key="7">
    <source>
        <dbReference type="Proteomes" id="UP000477311"/>
    </source>
</evidence>
<evidence type="ECO:0000313" key="6">
    <source>
        <dbReference type="EMBL" id="NGO39305.1"/>
    </source>
</evidence>
<comment type="caution">
    <text evidence="6">The sequence shown here is derived from an EMBL/GenBank/DDBJ whole genome shotgun (WGS) entry which is preliminary data.</text>
</comment>
<evidence type="ECO:0000256" key="2">
    <source>
        <dbReference type="ARBA" id="ARBA00022448"/>
    </source>
</evidence>
<evidence type="ECO:0000256" key="1">
    <source>
        <dbReference type="ARBA" id="ARBA00005417"/>
    </source>
</evidence>
<reference evidence="6 7" key="1">
    <citation type="submission" date="2020-02" db="EMBL/GenBank/DDBJ databases">
        <title>Draft genome sequence of Limisphaera ngatamarikiensis NGM72.4T, a thermophilic Verrucomicrobia grouped in subdivision 3.</title>
        <authorList>
            <person name="Carere C.R."/>
            <person name="Steen J."/>
            <person name="Hugenholtz P."/>
            <person name="Stott M.B."/>
        </authorList>
    </citation>
    <scope>NUCLEOTIDE SEQUENCE [LARGE SCALE GENOMIC DNA]</scope>
    <source>
        <strain evidence="6 7">NGM72.4</strain>
    </source>
</reference>
<dbReference type="GO" id="GO:0005524">
    <property type="term" value="F:ATP binding"/>
    <property type="evidence" value="ECO:0007669"/>
    <property type="project" value="UniProtKB-KW"/>
</dbReference>
<dbReference type="PROSITE" id="PS50893">
    <property type="entry name" value="ABC_TRANSPORTER_2"/>
    <property type="match status" value="1"/>
</dbReference>
<keyword evidence="4 6" id="KW-0067">ATP-binding</keyword>
<dbReference type="EMBL" id="JAAKYA010000052">
    <property type="protein sequence ID" value="NGO39305.1"/>
    <property type="molecule type" value="Genomic_DNA"/>
</dbReference>
<dbReference type="Pfam" id="PF00005">
    <property type="entry name" value="ABC_tran"/>
    <property type="match status" value="1"/>
</dbReference>
<dbReference type="Gene3D" id="3.40.50.300">
    <property type="entry name" value="P-loop containing nucleotide triphosphate hydrolases"/>
    <property type="match status" value="1"/>
</dbReference>
<dbReference type="InterPro" id="IPR003439">
    <property type="entry name" value="ABC_transporter-like_ATP-bd"/>
</dbReference>
<keyword evidence="2" id="KW-0813">Transport</keyword>
<dbReference type="PANTHER" id="PTHR43335:SF4">
    <property type="entry name" value="ABC TRANSPORTER, ATP-BINDING PROTEIN"/>
    <property type="match status" value="1"/>
</dbReference>
<dbReference type="SUPFAM" id="SSF52540">
    <property type="entry name" value="P-loop containing nucleoside triphosphate hydrolases"/>
    <property type="match status" value="1"/>
</dbReference>
<dbReference type="SMART" id="SM00382">
    <property type="entry name" value="AAA"/>
    <property type="match status" value="1"/>
</dbReference>
<comment type="similarity">
    <text evidence="1">Belongs to the ABC transporter superfamily.</text>
</comment>
<protein>
    <submittedName>
        <fullName evidence="6">ABC transporter ATP-binding protein</fullName>
    </submittedName>
</protein>
<organism evidence="6 7">
    <name type="scientific">Limisphaera ngatamarikiensis</name>
    <dbReference type="NCBI Taxonomy" id="1324935"/>
    <lineage>
        <taxon>Bacteria</taxon>
        <taxon>Pseudomonadati</taxon>
        <taxon>Verrucomicrobiota</taxon>
        <taxon>Verrucomicrobiia</taxon>
        <taxon>Limisphaerales</taxon>
        <taxon>Limisphaeraceae</taxon>
        <taxon>Limisphaera</taxon>
    </lineage>
</organism>
<evidence type="ECO:0000256" key="3">
    <source>
        <dbReference type="ARBA" id="ARBA00022741"/>
    </source>
</evidence>
<keyword evidence="7" id="KW-1185">Reference proteome</keyword>
<dbReference type="GO" id="GO:0016887">
    <property type="term" value="F:ATP hydrolysis activity"/>
    <property type="evidence" value="ECO:0007669"/>
    <property type="project" value="InterPro"/>
</dbReference>
<dbReference type="RefSeq" id="WP_165107248.1">
    <property type="nucleotide sequence ID" value="NZ_JAAKYA010000052.1"/>
</dbReference>
<name>A0A6M1RRQ2_9BACT</name>
<dbReference type="PROSITE" id="PS00211">
    <property type="entry name" value="ABC_TRANSPORTER_1"/>
    <property type="match status" value="1"/>
</dbReference>
<keyword evidence="3" id="KW-0547">Nucleotide-binding</keyword>
<dbReference type="InterPro" id="IPR027417">
    <property type="entry name" value="P-loop_NTPase"/>
</dbReference>
<evidence type="ECO:0000259" key="5">
    <source>
        <dbReference type="PROSITE" id="PS50893"/>
    </source>
</evidence>
<accession>A0A6M1RRQ2</accession>
<gene>
    <name evidence="6" type="ORF">G4L39_07820</name>
</gene>
<evidence type="ECO:0000256" key="4">
    <source>
        <dbReference type="ARBA" id="ARBA00022840"/>
    </source>
</evidence>